<dbReference type="GO" id="GO:0016740">
    <property type="term" value="F:transferase activity"/>
    <property type="evidence" value="ECO:0007669"/>
    <property type="project" value="UniProtKB-KW"/>
</dbReference>
<dbReference type="SUPFAM" id="SSF53756">
    <property type="entry name" value="UDP-Glycosyltransferase/glycogen phosphorylase"/>
    <property type="match status" value="1"/>
</dbReference>
<protein>
    <submittedName>
        <fullName evidence="2">Glycosyl transferase</fullName>
    </submittedName>
</protein>
<dbReference type="Gene3D" id="3.40.50.2000">
    <property type="entry name" value="Glycogen Phosphorylase B"/>
    <property type="match status" value="2"/>
</dbReference>
<dbReference type="InterPro" id="IPR001296">
    <property type="entry name" value="Glyco_trans_1"/>
</dbReference>
<feature type="domain" description="Glycosyl transferase family 1" evidence="1">
    <location>
        <begin position="180"/>
        <end position="341"/>
    </location>
</feature>
<dbReference type="CDD" id="cd03811">
    <property type="entry name" value="GT4_GT28_WabH-like"/>
    <property type="match status" value="1"/>
</dbReference>
<evidence type="ECO:0000259" key="1">
    <source>
        <dbReference type="Pfam" id="PF00534"/>
    </source>
</evidence>
<keyword evidence="2" id="KW-0808">Transferase</keyword>
<dbReference type="RefSeq" id="WP_188617197.1">
    <property type="nucleotide sequence ID" value="NZ_BMLV01000002.1"/>
</dbReference>
<comment type="caution">
    <text evidence="2">The sequence shown here is derived from an EMBL/GenBank/DDBJ whole genome shotgun (WGS) entry which is preliminary data.</text>
</comment>
<proteinExistence type="predicted"/>
<dbReference type="Proteomes" id="UP000620064">
    <property type="component" value="Unassembled WGS sequence"/>
</dbReference>
<dbReference type="Pfam" id="PF00534">
    <property type="entry name" value="Glycos_transf_1"/>
    <property type="match status" value="1"/>
</dbReference>
<sequence length="369" mass="43159">MMKSKDKENKIKIALISYSLSSGGLERVIANSSIMFNEMNIEVDLHILEAEIHYPFAGTIFVYDIKNKSILEKIRKYELLRKNLKNNNYNLIIDHRYRLSPSSEFFWQYYIYSKQKVVNYIHSSVLLHYFSSLNRKLINLIFRKRLFLSVSKEIESKVKINFPSQKIKTIYNPISFSKPEIKPEVQKYIVTISRMDFGNTKQVDVLLECFAKSKLPNNDYKLIIIGSGEKQTEMELLAKQLNVSNQVIFKGFLENPYHYLKNAFFTTLTSKYEGLPTVLIESLMLGTPVVSFDCETGPNEIIKNEINGLLVDNQNKIAFIEAMNRMISEPELYQKLKSNAVKSVEKFSIHQIKYEWEKFLNKEIINDKY</sequence>
<reference evidence="3" key="1">
    <citation type="journal article" date="2019" name="Int. J. Syst. Evol. Microbiol.">
        <title>The Global Catalogue of Microorganisms (GCM) 10K type strain sequencing project: providing services to taxonomists for standard genome sequencing and annotation.</title>
        <authorList>
            <consortium name="The Broad Institute Genomics Platform"/>
            <consortium name="The Broad Institute Genome Sequencing Center for Infectious Disease"/>
            <person name="Wu L."/>
            <person name="Ma J."/>
        </authorList>
    </citation>
    <scope>NUCLEOTIDE SEQUENCE [LARGE SCALE GENOMIC DNA]</scope>
    <source>
        <strain evidence="3">CGMCC 1.7656</strain>
    </source>
</reference>
<dbReference type="PANTHER" id="PTHR12526">
    <property type="entry name" value="GLYCOSYLTRANSFERASE"/>
    <property type="match status" value="1"/>
</dbReference>
<evidence type="ECO:0000313" key="2">
    <source>
        <dbReference type="EMBL" id="GGP03527.1"/>
    </source>
</evidence>
<evidence type="ECO:0000313" key="3">
    <source>
        <dbReference type="Proteomes" id="UP000620064"/>
    </source>
</evidence>
<dbReference type="PANTHER" id="PTHR12526:SF630">
    <property type="entry name" value="GLYCOSYLTRANSFERASE"/>
    <property type="match status" value="1"/>
</dbReference>
<dbReference type="EMBL" id="BMLV01000002">
    <property type="protein sequence ID" value="GGP03527.1"/>
    <property type="molecule type" value="Genomic_DNA"/>
</dbReference>
<accession>A0ABQ2NKD0</accession>
<name>A0ABQ2NKD0_9FLAO</name>
<gene>
    <name evidence="2" type="ORF">GCM10010992_12280</name>
</gene>
<keyword evidence="3" id="KW-1185">Reference proteome</keyword>
<organism evidence="2 3">
    <name type="scientific">Cloacibacterium rupense</name>
    <dbReference type="NCBI Taxonomy" id="517423"/>
    <lineage>
        <taxon>Bacteria</taxon>
        <taxon>Pseudomonadati</taxon>
        <taxon>Bacteroidota</taxon>
        <taxon>Flavobacteriia</taxon>
        <taxon>Flavobacteriales</taxon>
        <taxon>Weeksellaceae</taxon>
    </lineage>
</organism>